<dbReference type="FunFam" id="1.20.58.1120:FF:000005">
    <property type="entry name" value="Dynein, axonemal, heavy chain 12"/>
    <property type="match status" value="1"/>
</dbReference>
<accession>A0A8C2MGF7</accession>
<evidence type="ECO:0000256" key="10">
    <source>
        <dbReference type="ARBA" id="ARBA00022840"/>
    </source>
</evidence>
<dbReference type="FunFam" id="1.20.1270.280:FF:000038">
    <property type="entry name" value="AT13908p"/>
    <property type="match status" value="1"/>
</dbReference>
<dbReference type="Gene3D" id="1.20.920.20">
    <property type="match status" value="1"/>
</dbReference>
<dbReference type="Pfam" id="PF18198">
    <property type="entry name" value="AAA_lid_11"/>
    <property type="match status" value="1"/>
</dbReference>
<dbReference type="FunFam" id="3.40.50.300:FF:000362">
    <property type="entry name" value="Dynein, axonemal, heavy chain 6"/>
    <property type="match status" value="1"/>
</dbReference>
<keyword evidence="5" id="KW-0493">Microtubule</keyword>
<reference evidence="25" key="1">
    <citation type="submission" date="2025-08" db="UniProtKB">
        <authorList>
            <consortium name="Ensembl"/>
        </authorList>
    </citation>
    <scope>IDENTIFICATION</scope>
</reference>
<dbReference type="Gene3D" id="1.20.920.30">
    <property type="match status" value="1"/>
</dbReference>
<dbReference type="Gene3D" id="3.40.50.300">
    <property type="entry name" value="P-loop containing nucleotide triphosphate hydrolases"/>
    <property type="match status" value="5"/>
</dbReference>
<dbReference type="FunFam" id="1.20.1270.280:FF:000037">
    <property type="entry name" value="Dynein, axonemal, heavy chain 7"/>
    <property type="match status" value="1"/>
</dbReference>
<evidence type="ECO:0000313" key="26">
    <source>
        <dbReference type="Proteomes" id="UP000694386"/>
    </source>
</evidence>
<dbReference type="FunFam" id="3.20.180.20:FF:000003">
    <property type="entry name" value="Dynein heavy chain 12, axonemal"/>
    <property type="match status" value="1"/>
</dbReference>
<dbReference type="PROSITE" id="PS00018">
    <property type="entry name" value="EF_HAND_1"/>
    <property type="match status" value="1"/>
</dbReference>
<evidence type="ECO:0000256" key="16">
    <source>
        <dbReference type="ARBA" id="ARBA00023212"/>
    </source>
</evidence>
<dbReference type="Gene3D" id="3.20.180.20">
    <property type="entry name" value="Dynein heavy chain, N-terminal domain 2"/>
    <property type="match status" value="1"/>
</dbReference>
<keyword evidence="6" id="KW-0479">Metal-binding</keyword>
<feature type="domain" description="EF-hand" evidence="24">
    <location>
        <begin position="2263"/>
        <end position="2298"/>
    </location>
</feature>
<dbReference type="FunFam" id="1.10.8.720:FF:000001">
    <property type="entry name" value="dynein heavy chain 7, axonemal"/>
    <property type="match status" value="1"/>
</dbReference>
<dbReference type="Gene3D" id="1.10.8.1220">
    <property type="match status" value="1"/>
</dbReference>
<dbReference type="Gene3D" id="1.10.8.720">
    <property type="entry name" value="Region D6 of dynein motor"/>
    <property type="match status" value="1"/>
</dbReference>
<dbReference type="InterPro" id="IPR035699">
    <property type="entry name" value="AAA_6"/>
</dbReference>
<evidence type="ECO:0000313" key="25">
    <source>
        <dbReference type="Ensembl" id="ENSCGRP00001015378.1"/>
    </source>
</evidence>
<dbReference type="Gene3D" id="3.10.490.20">
    <property type="match status" value="1"/>
</dbReference>
<dbReference type="GO" id="GO:0031514">
    <property type="term" value="C:motile cilium"/>
    <property type="evidence" value="ECO:0007669"/>
    <property type="project" value="UniProtKB-SubCell"/>
</dbReference>
<evidence type="ECO:0000256" key="13">
    <source>
        <dbReference type="ARBA" id="ARBA00023054"/>
    </source>
</evidence>
<dbReference type="GO" id="GO:0005524">
    <property type="term" value="F:ATP binding"/>
    <property type="evidence" value="ECO:0007669"/>
    <property type="project" value="UniProtKB-KW"/>
</dbReference>
<dbReference type="InterPro" id="IPR027417">
    <property type="entry name" value="P-loop_NTPase"/>
</dbReference>
<evidence type="ECO:0000256" key="15">
    <source>
        <dbReference type="ARBA" id="ARBA00023175"/>
    </source>
</evidence>
<evidence type="ECO:0000256" key="12">
    <source>
        <dbReference type="ARBA" id="ARBA00023017"/>
    </source>
</evidence>
<dbReference type="Pfam" id="PF17852">
    <property type="entry name" value="Dynein_AAA_lid"/>
    <property type="match status" value="1"/>
</dbReference>
<dbReference type="InterPro" id="IPR004273">
    <property type="entry name" value="Dynein_heavy_D6_P-loop"/>
</dbReference>
<keyword evidence="11" id="KW-0282">Flagellum</keyword>
<evidence type="ECO:0000256" key="17">
    <source>
        <dbReference type="ARBA" id="ARBA00023273"/>
    </source>
</evidence>
<dbReference type="FunFam" id="1.10.472.130:FF:000005">
    <property type="entry name" value="Dynein axonemal heavy chain 7"/>
    <property type="match status" value="1"/>
</dbReference>
<name>A0A8C2MGF7_CRIGR</name>
<dbReference type="FunFam" id="1.10.8.710:FF:000004">
    <property type="entry name" value="Dynein axonemal heavy chain 6"/>
    <property type="match status" value="1"/>
</dbReference>
<dbReference type="GO" id="GO:0036159">
    <property type="term" value="P:inner dynein arm assembly"/>
    <property type="evidence" value="ECO:0007669"/>
    <property type="project" value="Ensembl"/>
</dbReference>
<dbReference type="Gene3D" id="1.10.472.130">
    <property type="match status" value="1"/>
</dbReference>
<dbReference type="GO" id="GO:0051959">
    <property type="term" value="F:dynein light intermediate chain binding"/>
    <property type="evidence" value="ECO:0007669"/>
    <property type="project" value="InterPro"/>
</dbReference>
<dbReference type="Pfam" id="PF12777">
    <property type="entry name" value="MT"/>
    <property type="match status" value="1"/>
</dbReference>
<dbReference type="SUPFAM" id="SSF52540">
    <property type="entry name" value="P-loop containing nucleoside triphosphate hydrolases"/>
    <property type="match status" value="4"/>
</dbReference>
<dbReference type="Proteomes" id="UP000694386">
    <property type="component" value="Unplaced"/>
</dbReference>
<dbReference type="SMART" id="SM00382">
    <property type="entry name" value="AAA"/>
    <property type="match status" value="2"/>
</dbReference>
<dbReference type="InterPro" id="IPR018247">
    <property type="entry name" value="EF_Hand_1_Ca_BS"/>
</dbReference>
<dbReference type="FunFam" id="3.40.50.300:FF:002141">
    <property type="entry name" value="Dynein heavy chain"/>
    <property type="match status" value="1"/>
</dbReference>
<dbReference type="Pfam" id="PF12781">
    <property type="entry name" value="AAA_9"/>
    <property type="match status" value="1"/>
</dbReference>
<evidence type="ECO:0000256" key="21">
    <source>
        <dbReference type="ARBA" id="ARBA00082102"/>
    </source>
</evidence>
<dbReference type="SUPFAM" id="SSF47473">
    <property type="entry name" value="EF-hand"/>
    <property type="match status" value="1"/>
</dbReference>
<gene>
    <name evidence="25" type="primary">Dnah7</name>
</gene>
<dbReference type="GO" id="GO:0008569">
    <property type="term" value="F:minus-end-directed microtubule motor activity"/>
    <property type="evidence" value="ECO:0007669"/>
    <property type="project" value="InterPro"/>
</dbReference>
<dbReference type="InterPro" id="IPR042228">
    <property type="entry name" value="Dynein_linker_3"/>
</dbReference>
<keyword evidence="14" id="KW-0969">Cilium</keyword>
<dbReference type="InterPro" id="IPR024317">
    <property type="entry name" value="Dynein_heavy_chain_D4_dom"/>
</dbReference>
<reference evidence="25" key="2">
    <citation type="submission" date="2025-09" db="UniProtKB">
        <authorList>
            <consortium name="Ensembl"/>
        </authorList>
    </citation>
    <scope>IDENTIFICATION</scope>
</reference>
<dbReference type="InterPro" id="IPR043160">
    <property type="entry name" value="Dynein_C_barrel"/>
</dbReference>
<protein>
    <recommendedName>
        <fullName evidence="19">Dynein axonemal heavy chain 7</fullName>
    </recommendedName>
    <alternativeName>
        <fullName evidence="21">Axonemal beta dynein heavy chain 7</fullName>
    </alternativeName>
    <alternativeName>
        <fullName evidence="20">Ciliary dynein heavy chain 7</fullName>
    </alternativeName>
</protein>
<evidence type="ECO:0000256" key="18">
    <source>
        <dbReference type="ARBA" id="ARBA00062885"/>
    </source>
</evidence>
<dbReference type="FunFam" id="3.10.490.20:FF:000001">
    <property type="entry name" value="dynein heavy chain 7, axonemal"/>
    <property type="match status" value="1"/>
</dbReference>
<dbReference type="Pfam" id="PF17857">
    <property type="entry name" value="AAA_lid_1"/>
    <property type="match status" value="1"/>
</dbReference>
<evidence type="ECO:0000256" key="4">
    <source>
        <dbReference type="ARBA" id="ARBA00022490"/>
    </source>
</evidence>
<keyword evidence="12" id="KW-0243">Dynein</keyword>
<comment type="subcellular location">
    <subcellularLocation>
        <location evidence="1">Cell projection</location>
        <location evidence="1">Cilium</location>
        <location evidence="1">Flagellum</location>
    </subcellularLocation>
    <subcellularLocation>
        <location evidence="2">Cytoplasm</location>
        <location evidence="2">Cytoskeleton</location>
        <location evidence="2">Cilium axoneme</location>
    </subcellularLocation>
</comment>
<sequence length="4024" mass="460221">QRATPLRLPESSGPDHTDTDDRKWNPPACCLATDEAGTDNDKEKSKIPVRFLPQLPMDKPASKEKAKLPTRVLPQLTMTGVKPQWQQAPPSFNLNVKQDTQIPEPYTVKNEQSYADYIEQMGKKGKILDQIDDNRAGPSTSRARVKSPHKDRENFRSTLVNVIMQQDGRLDSIVPDESSISKATTSAIEKDILKYYYYIHHGIDTDHVAPMEDSWLDHVLNLVPQHLKVLTDSITVLSDEMREDYLLSVKKSIVDFVLKDPREKEDDGKTVEIPPHRAEMEILPKPWRRSFLSACSYIRDHLNAVNPTMLAVLDLWHSTYKKLRLVDIEEFHNRQEALELSAFQSIVIKHMESAKETLLKTWFPEVQNIYYQGNKKKQLPTGESSAKLDSFFNCAAMLMTLQLQDLTLVSMQDFTDLIAQPPESVRAFEHPGFIMRLILDNNSIKFEPEFSDYIDIFVNVYEVMIKAVSFVPRVETKLYSKWESKSKPTTLKPIILNEIVDAHKEKIKEVVLRESIAPTEHLKQYDKYQFLITKQAERDVDEFLSQNPSYERLIEEIRKYQKLTEEIQYTSRKTVRLGMFELHCEELIRALVKRADVICGRLIAKMFRDHQEVNTSSGHTLALTMLSVTFVFLQAHIQKVETTDMLELGQRLVDSKNCLAFLIECVNFSPSDIRLNNSVFQWYSRMGEIFEEHRKIIKDKTEQYQEGLKLRCERFVEELESYAKQAEEFHTFADLQDVQRYLKKAQMLNGKLDAAADKIEQFNSEEEAFGWVPSVYPQRKKIQDGLNPYLRLYETAVEFSTKHRAWTEGPYHKVNPDQVESDVGNYWRGLYKLEKTFHDSPNALAMTKKIRARVEEFKQYIPLIQVICNPGLRPRHWEAMSAIVGFPLQPADDSTVFSFIDMNLEPFLDRFESISEAASKEYSLEKAMDKMMTEWEAMEFVILPYRESGTHILSSVDEIQMLLDDHIVKTQTMRGSPYIKPYEKQMREWEGKLLLLQEILDEWLKVQATWLYLEPIFSSPDIMSQMPEEGRRFTTVDKTWRDVMKTVVQNKHVLSVVTIERMLERLKKSNELLELILKGLNEYLEKKRLFFPRFFFLSNDELLEILSETKDPTRVQPHLKKCFEGIAKVEFTETLEITHMKSSEGEVVELVEIISTAKARGQVEKWLVELERVMIKSIHKVIGDAIAAYTKNERINWVREWPGQTVLCVSQTFWTVEVQTSIPRGQQTLEFYLDTCNSQIDDIVTLVRGKLSKQNRVTLGALVVLDVHARDVLASLVRKKISDDSDFEWLSQLRYYWHENQLETKMINAGLRYGYEYLGNSPRLVITPLTDRCYRTLFGALHLHLGGAPEGPAGTGKTETTKDLAKAVAKQCVVFNCSDGLDYLALGKFFKGLLSCGAWACFDEFNRIDLEVLSVVAQQILTIQRGINAGTELLVFEGTELKLDPTCAVFITMNPGYAGRSELPDNLKALFRTVAMMVPDYAMIAEIVLYSCGFVTARPLSIKIVATYRLCSEQLSSQHHYDYGMRAVKSVLTAAGNLKLKYPNENEEILLLRSIIDVNLPKFLSHDLPLFEGITSDLFPGVKLPKPDYNDLLAAIKDNCAAMNLQMTKFFSEKILQIYEMMIVRHGFMIVGEPFGGKTSAYRVLAGALGDICEKGLMEENKVQITVLNPKSVTMGQLYGQFDLVSHEWSDGVLAVSFRAFAASSTPDRKWLIFDGPVDAVWIENMNTVLDDNKKLCLMSGEIIQMSPQMNLIFEPMDLEVASPATVSRCGMIYMEPHMLGWRPLMMSWLNTLPQSISVIQKEFIEGLFDRMVPVSVEFIRRHTKELSPTSDTNLVRSLMNLIDCFMDDFTDENKQKDRNDRESFSLLEGIFLFSLIWSVGASCTADDRLRFSKILKELMDGPISDLTRNKFKLQSGTEQTSTKTLTVPFPDKGIIYDYQFVPEGLGRWDQWIKKLGDAPPIPKDVQFNEIIVPTLDTIRYSALMNLLTTHQKPSIFVGPTGTGKSVYIINFLLNQLNKDIYKPLIVNFSAQTTAAQTQNIIMSKLDKRRKGVFGPPLGKRMVVFVDDVNMPAREVYGAQPPIELLRQWLDHWNWYDLKDCSVIKLVDIQIMCAMGPPGGGRNPITPRYMRHFNIITINEFSDKSMFTIFSRILTWHLRTCYKFPDDFLDLTTQIVNGTMTLYKDAMKNLLPTPAKSHYLFNLRDFSRVIQGVCLSRPESAENKEAIKRLWVHEVLRVYYDRLLDNADRSWLINYIEEILKNYMQEDFHDLFKNLDFDGDGFVEEDDLRSLMFCDFHDPKREDNFYREIADVDLLRRIVEGHLEEYNNMSKKPMNLVLFRFAVEHISRISRILKQPRSHALLVGVGGSGRQSVTRLAAHMADFSVFQVEISKGYGSNEWREDLKVILRKCAEGDMQGVFLFTDTQIKRESFLEDINNLLNAGEVPNLFALDEKQEICEKMRQLDRQRDKTKQTDGSPIALFNMFIERCRSQLHVVLAMSPIGDAFRIRLRKFPALVNCCTIDWFQNPRNVESPSSKCRVAESLILSQSIICSYSNVNHCRISFMNLNVLQKIVLEVLVEKMMKMKRRYEVGLDKLDSAASQVATMQTELGALHPQLKVASLQVDEMMLIIERESMEVAKTEKIVKADEIIANDQAMAAKAIKDECDADLAGALPILESALSALDTLTAQDITVVKSMKSPPAGVKLVMEAICILKGIKADKIPDPTGSGKKIEDFWGPAKRLLGDIRFLQSLHEYDKDNIPPAYMNIIRKSYIPNPDFVPEKIRNASTAAEGLCKWVIAMDSYDKVAKIVAPKKIKLAAAEGELKIAMDGLRKKQAALHEVQDKLAKLQDTLELNKQKKADLENQVDLCSKKLERAEQLIGGLGGEKTRWSNSALELGQLYINLTGDILISSGVVAYLGAFTSNYRQNQTKEWSDSCKERDIPCSDDYSLMGTLGEAVTIRTWNIAGLPSDSFSIDNGIIIMNARRWPLMIDPQGQANKWIKNMEKANSLQLIKLSDPDYVRTLENCIQFGTPVLLENVGEELDPILEPLLLKQVFKQGGSTCIRLGDSTIEYAPDFRFYITTKLRNPHYLPETSVKVTLLNFMITPEGMQDQLLGIVVARERPDLEEEKQALILQGAENKRQLKEIEDKILEVLSSSEGNILEDETAIKILSSSKALANEISQKQEVAEETEKKIDNTRMGYRPIAVHSSILFFSIADLANIEPMYQYSLIWFINLFILSIENSEKSDVLQNRLQILKDHFTYSLYVNICRSLFEKDKMLFSFCLTVNLLLHDHAINKAEWRFLLTGGIGLDNPHTNPCPWLPQKSWDEICRLDDLPAFKTIRKEFMRLKDGWKKVYDSLEPHHEVFPEEWENKANDFQRMLIVRCLRPDKVIPMLQEFIIKKLGRAFIEPPPFDLSKAFGDSNCCAPLIFVLSPGADPMAALLKFADDQGYGGSKLSSLSLGQGQGPIAMKMLEKAIKDGTWVVLQNCHLATSWMPTLEKVCEELSPESTHPDFRIWLTSYPSPNFPVSVLQNGVKMTNEAPKGLRANIIRSYLMDPISDPEFFGSCKKPEQFKKLLYGLCFFHALVQERRKFGPLGWNIPYEFNETDLRISVQQLHMFLNQYEELPYDALRYMTGECNYGGRVTDDWDRRTLRSILNKFFCKELVENSDYKFDSSGIYFVPPPGDHKSYIEYTKTLPLTPLPEIFGMNANADITKDQSETQLLFDNILLTQSRASGTGGKSSDEVVNDVAGDILGKLPNNFDVEAAMRRYPTTYTQSMNTVLVQEMGRFNKLLITIRESCINIQKAIKGLVVMSTDLEEVVSSILNVKIPAMWMGKSYPSLKPLGSYVNDFLARLKFLQQWYEVGPPPVFWLSGFFFTQAFLTGAQQNYARKFTIPIDLLGFDYEVMDDKEYKNAPEDGVYIHGLFLDGASWNRKIKKLAESHPKVLYDTVPVMWLKPCKRSDIPERPSYVAPLYKTSERRGTLSTTGHSTNFVIAMILPSDHPKEHWIGRGVALLCQLNS</sequence>
<dbReference type="GO" id="GO:0005874">
    <property type="term" value="C:microtubule"/>
    <property type="evidence" value="ECO:0007669"/>
    <property type="project" value="UniProtKB-KW"/>
</dbReference>
<dbReference type="Gene3D" id="1.10.287.2620">
    <property type="match status" value="1"/>
</dbReference>
<dbReference type="GO" id="GO:0045505">
    <property type="term" value="F:dynein intermediate chain binding"/>
    <property type="evidence" value="ECO:0007669"/>
    <property type="project" value="InterPro"/>
</dbReference>
<dbReference type="FunFam" id="3.40.50.300:FF:000044">
    <property type="entry name" value="Dynein heavy chain 5, axonemal"/>
    <property type="match status" value="1"/>
</dbReference>
<evidence type="ECO:0000256" key="6">
    <source>
        <dbReference type="ARBA" id="ARBA00022723"/>
    </source>
</evidence>
<dbReference type="Pfam" id="PF12774">
    <property type="entry name" value="AAA_6"/>
    <property type="match status" value="1"/>
</dbReference>
<dbReference type="FunFam" id="1.10.287.2620:FF:000002">
    <property type="entry name" value="Dynein heavy chain 2, axonemal"/>
    <property type="match status" value="1"/>
</dbReference>
<keyword evidence="15" id="KW-0505">Motor protein</keyword>
<evidence type="ECO:0000256" key="22">
    <source>
        <dbReference type="SAM" id="Coils"/>
    </source>
</evidence>
<dbReference type="InterPro" id="IPR035706">
    <property type="entry name" value="AAA_9"/>
</dbReference>
<dbReference type="FunFam" id="1.20.140.100:FF:000004">
    <property type="entry name" value="Dynein axonemal heavy chain 6"/>
    <property type="match status" value="1"/>
</dbReference>
<proteinExistence type="inferred from homology"/>
<dbReference type="Pfam" id="PF18199">
    <property type="entry name" value="Dynein_C"/>
    <property type="match status" value="1"/>
</dbReference>
<evidence type="ECO:0000256" key="11">
    <source>
        <dbReference type="ARBA" id="ARBA00022846"/>
    </source>
</evidence>
<keyword evidence="16" id="KW-0206">Cytoskeleton</keyword>
<feature type="region of interest" description="Disordered" evidence="23">
    <location>
        <begin position="128"/>
        <end position="151"/>
    </location>
</feature>
<dbReference type="InterPro" id="IPR041658">
    <property type="entry name" value="AAA_lid_11"/>
</dbReference>
<dbReference type="InterPro" id="IPR041228">
    <property type="entry name" value="Dynein_C"/>
</dbReference>
<comment type="similarity">
    <text evidence="3">Belongs to the dynein heavy chain family.</text>
</comment>
<feature type="region of interest" description="Disordered" evidence="23">
    <location>
        <begin position="1"/>
        <end position="49"/>
    </location>
</feature>
<dbReference type="Gene3D" id="1.10.8.710">
    <property type="match status" value="1"/>
</dbReference>
<evidence type="ECO:0000256" key="3">
    <source>
        <dbReference type="ARBA" id="ARBA00008887"/>
    </source>
</evidence>
<dbReference type="InterPro" id="IPR024743">
    <property type="entry name" value="Dynein_HC_stalk"/>
</dbReference>
<keyword evidence="7" id="KW-0677">Repeat</keyword>
<dbReference type="FunFam" id="1.20.920.30:FF:000002">
    <property type="entry name" value="Dynein axonemal heavy chain 3"/>
    <property type="match status" value="1"/>
</dbReference>
<dbReference type="InterPro" id="IPR002048">
    <property type="entry name" value="EF_hand_dom"/>
</dbReference>
<evidence type="ECO:0000256" key="2">
    <source>
        <dbReference type="ARBA" id="ARBA00004430"/>
    </source>
</evidence>
<evidence type="ECO:0000256" key="14">
    <source>
        <dbReference type="ARBA" id="ARBA00023069"/>
    </source>
</evidence>
<dbReference type="Pfam" id="PF12780">
    <property type="entry name" value="AAA_8"/>
    <property type="match status" value="1"/>
</dbReference>
<keyword evidence="9" id="KW-0106">Calcium</keyword>
<dbReference type="PANTHER" id="PTHR22878">
    <property type="entry name" value="DYNEIN HEAVY CHAIN 6, AXONEMAL-LIKE-RELATED"/>
    <property type="match status" value="1"/>
</dbReference>
<dbReference type="FunFam" id="1.10.8.1220:FF:000001">
    <property type="entry name" value="Dynein axonemal heavy chain 5"/>
    <property type="match status" value="1"/>
</dbReference>
<dbReference type="GO" id="GO:0036156">
    <property type="term" value="C:inner dynein arm"/>
    <property type="evidence" value="ECO:0007669"/>
    <property type="project" value="Ensembl"/>
</dbReference>
<organism evidence="25 26">
    <name type="scientific">Cricetulus griseus</name>
    <name type="common">Chinese hamster</name>
    <name type="synonym">Cricetulus barabensis griseus</name>
    <dbReference type="NCBI Taxonomy" id="10029"/>
    <lineage>
        <taxon>Eukaryota</taxon>
        <taxon>Metazoa</taxon>
        <taxon>Chordata</taxon>
        <taxon>Craniata</taxon>
        <taxon>Vertebrata</taxon>
        <taxon>Euteleostomi</taxon>
        <taxon>Mammalia</taxon>
        <taxon>Eutheria</taxon>
        <taxon>Euarchontoglires</taxon>
        <taxon>Glires</taxon>
        <taxon>Rodentia</taxon>
        <taxon>Myomorpha</taxon>
        <taxon>Muroidea</taxon>
        <taxon>Cricetidae</taxon>
        <taxon>Cricetinae</taxon>
        <taxon>Cricetulus</taxon>
    </lineage>
</organism>
<keyword evidence="4" id="KW-0963">Cytoplasm</keyword>
<dbReference type="GO" id="GO:0003341">
    <property type="term" value="P:cilium movement"/>
    <property type="evidence" value="ECO:0007669"/>
    <property type="project" value="Ensembl"/>
</dbReference>
<dbReference type="InterPro" id="IPR011992">
    <property type="entry name" value="EF-hand-dom_pair"/>
</dbReference>
<evidence type="ECO:0000256" key="1">
    <source>
        <dbReference type="ARBA" id="ARBA00004230"/>
    </source>
</evidence>
<dbReference type="Pfam" id="PF08393">
    <property type="entry name" value="DHC_N2"/>
    <property type="match status" value="1"/>
</dbReference>
<dbReference type="FunFam" id="3.40.50.300:FF:000223">
    <property type="entry name" value="Dynein heavy chain 3, axonemal"/>
    <property type="match status" value="1"/>
</dbReference>
<dbReference type="Pfam" id="PF12775">
    <property type="entry name" value="AAA_7"/>
    <property type="match status" value="1"/>
</dbReference>
<evidence type="ECO:0000256" key="23">
    <source>
        <dbReference type="SAM" id="MobiDB-lite"/>
    </source>
</evidence>
<keyword evidence="10" id="KW-0067">ATP-binding</keyword>
<dbReference type="Gene3D" id="6.10.140.1060">
    <property type="match status" value="1"/>
</dbReference>
<dbReference type="PANTHER" id="PTHR22878:SF66">
    <property type="entry name" value="DYNEIN AXONEMAL HEAVY CHAIN 7"/>
    <property type="match status" value="1"/>
</dbReference>
<dbReference type="InterPro" id="IPR003593">
    <property type="entry name" value="AAA+_ATPase"/>
</dbReference>
<dbReference type="InterPro" id="IPR041466">
    <property type="entry name" value="Dynein_AAA5_ext"/>
</dbReference>
<evidence type="ECO:0000259" key="24">
    <source>
        <dbReference type="PROSITE" id="PS50222"/>
    </source>
</evidence>
<feature type="compositionally biased region" description="Basic and acidic residues" evidence="23">
    <location>
        <begin position="13"/>
        <end position="24"/>
    </location>
</feature>
<dbReference type="GO" id="GO:0005509">
    <property type="term" value="F:calcium ion binding"/>
    <property type="evidence" value="ECO:0007669"/>
    <property type="project" value="InterPro"/>
</dbReference>
<evidence type="ECO:0000256" key="9">
    <source>
        <dbReference type="ARBA" id="ARBA00022837"/>
    </source>
</evidence>
<comment type="subunit">
    <text evidence="18">The dynein complex consists of at least two heavy chains and a number of intermediate and light chains.</text>
</comment>
<evidence type="ECO:0000256" key="7">
    <source>
        <dbReference type="ARBA" id="ARBA00022737"/>
    </source>
</evidence>
<dbReference type="PROSITE" id="PS50222">
    <property type="entry name" value="EF_HAND_2"/>
    <property type="match status" value="1"/>
</dbReference>
<dbReference type="Gene3D" id="1.20.1270.280">
    <property type="match status" value="1"/>
</dbReference>
<dbReference type="InterPro" id="IPR041589">
    <property type="entry name" value="DNAH3_AAA_lid_1"/>
</dbReference>
<dbReference type="InterPro" id="IPR042219">
    <property type="entry name" value="AAA_lid_11_sf"/>
</dbReference>
<evidence type="ECO:0000256" key="5">
    <source>
        <dbReference type="ARBA" id="ARBA00022701"/>
    </source>
</evidence>
<dbReference type="Gene3D" id="1.20.140.100">
    <property type="entry name" value="Dynein heavy chain, N-terminal domain 2"/>
    <property type="match status" value="1"/>
</dbReference>
<dbReference type="Ensembl" id="ENSCGRT00001019619.1">
    <property type="protein sequence ID" value="ENSCGRP00001015378.1"/>
    <property type="gene ID" value="ENSCGRG00001015915.1"/>
</dbReference>
<dbReference type="InterPro" id="IPR042222">
    <property type="entry name" value="Dynein_2_N"/>
</dbReference>
<keyword evidence="13 22" id="KW-0175">Coiled coil</keyword>
<keyword evidence="17" id="KW-0966">Cell projection</keyword>
<dbReference type="InterPro" id="IPR026983">
    <property type="entry name" value="DHC"/>
</dbReference>
<dbReference type="FunFam" id="1.20.920.20:FF:000006">
    <property type="entry name" value="Dynein, axonemal, heavy chain 6"/>
    <property type="match status" value="1"/>
</dbReference>
<feature type="coiled-coil region" evidence="22">
    <location>
        <begin position="2831"/>
        <end position="2879"/>
    </location>
</feature>
<evidence type="ECO:0000256" key="19">
    <source>
        <dbReference type="ARBA" id="ARBA00071816"/>
    </source>
</evidence>
<dbReference type="InterPro" id="IPR043157">
    <property type="entry name" value="Dynein_AAA1S"/>
</dbReference>
<evidence type="ECO:0000256" key="8">
    <source>
        <dbReference type="ARBA" id="ARBA00022741"/>
    </source>
</evidence>
<dbReference type="InterPro" id="IPR013602">
    <property type="entry name" value="Dynein_heavy_linker"/>
</dbReference>
<dbReference type="FunFam" id="3.40.50.300:FF:001328">
    <property type="entry name" value="Dynein heavy chain 6, axonemal"/>
    <property type="match status" value="1"/>
</dbReference>
<dbReference type="Pfam" id="PF03028">
    <property type="entry name" value="Dynein_heavy"/>
    <property type="match status" value="1"/>
</dbReference>
<keyword evidence="8" id="KW-0547">Nucleotide-binding</keyword>
<evidence type="ECO:0000256" key="20">
    <source>
        <dbReference type="ARBA" id="ARBA00078543"/>
    </source>
</evidence>
<dbReference type="Gene3D" id="1.20.58.1120">
    <property type="match status" value="1"/>
</dbReference>